<sequence>MSPSLPDEQVTKGPSETTEKRLIKNDNNTNEYLQSRIKKPPFMI</sequence>
<evidence type="ECO:0000256" key="1">
    <source>
        <dbReference type="SAM" id="MobiDB-lite"/>
    </source>
</evidence>
<comment type="caution">
    <text evidence="2">The sequence shown here is derived from an EMBL/GenBank/DDBJ whole genome shotgun (WGS) entry which is preliminary data.</text>
</comment>
<reference evidence="2" key="1">
    <citation type="journal article" date="2015" name="Proc. Natl. Acad. Sci. U.S.A.">
        <title>Networks of energetic and metabolic interactions define dynamics in microbial communities.</title>
        <authorList>
            <person name="Embree M."/>
            <person name="Liu J.K."/>
            <person name="Al-Bassam M.M."/>
            <person name="Zengler K."/>
        </authorList>
    </citation>
    <scope>NUCLEOTIDE SEQUENCE</scope>
</reference>
<protein>
    <submittedName>
        <fullName evidence="2">Uncharacterized protein</fullName>
    </submittedName>
</protein>
<evidence type="ECO:0000313" key="2">
    <source>
        <dbReference type="EMBL" id="KUG04515.1"/>
    </source>
</evidence>
<organism evidence="2">
    <name type="scientific">hydrocarbon metagenome</name>
    <dbReference type="NCBI Taxonomy" id="938273"/>
    <lineage>
        <taxon>unclassified sequences</taxon>
        <taxon>metagenomes</taxon>
        <taxon>ecological metagenomes</taxon>
    </lineage>
</organism>
<name>A0A0W8E7U9_9ZZZZ</name>
<dbReference type="AlphaFoldDB" id="A0A0W8E7U9"/>
<feature type="region of interest" description="Disordered" evidence="1">
    <location>
        <begin position="1"/>
        <end position="44"/>
    </location>
</feature>
<dbReference type="EMBL" id="LNQE01001846">
    <property type="protein sequence ID" value="KUG04515.1"/>
    <property type="molecule type" value="Genomic_DNA"/>
</dbReference>
<gene>
    <name evidence="2" type="ORF">ASZ90_018106</name>
</gene>
<accession>A0A0W8E7U9</accession>
<proteinExistence type="predicted"/>